<dbReference type="EMBL" id="GBRH01162354">
    <property type="protein sequence ID" value="JAE35542.1"/>
    <property type="molecule type" value="Transcribed_RNA"/>
</dbReference>
<accession>A0A0A9HFL0</accession>
<dbReference type="AlphaFoldDB" id="A0A0A9HFL0"/>
<sequence length="25" mass="2719">MNSMEAAGWKIYQTGLSSVDLCNTV</sequence>
<reference evidence="1" key="1">
    <citation type="submission" date="2014-09" db="EMBL/GenBank/DDBJ databases">
        <authorList>
            <person name="Magalhaes I.L.F."/>
            <person name="Oliveira U."/>
            <person name="Santos F.R."/>
            <person name="Vidigal T.H.D.A."/>
            <person name="Brescovit A.D."/>
            <person name="Santos A.J."/>
        </authorList>
    </citation>
    <scope>NUCLEOTIDE SEQUENCE</scope>
    <source>
        <tissue evidence="1">Shoot tissue taken approximately 20 cm above the soil surface</tissue>
    </source>
</reference>
<name>A0A0A9HFL0_ARUDO</name>
<organism evidence="1">
    <name type="scientific">Arundo donax</name>
    <name type="common">Giant reed</name>
    <name type="synonym">Donax arundinaceus</name>
    <dbReference type="NCBI Taxonomy" id="35708"/>
    <lineage>
        <taxon>Eukaryota</taxon>
        <taxon>Viridiplantae</taxon>
        <taxon>Streptophyta</taxon>
        <taxon>Embryophyta</taxon>
        <taxon>Tracheophyta</taxon>
        <taxon>Spermatophyta</taxon>
        <taxon>Magnoliopsida</taxon>
        <taxon>Liliopsida</taxon>
        <taxon>Poales</taxon>
        <taxon>Poaceae</taxon>
        <taxon>PACMAD clade</taxon>
        <taxon>Arundinoideae</taxon>
        <taxon>Arundineae</taxon>
        <taxon>Arundo</taxon>
    </lineage>
</organism>
<evidence type="ECO:0000313" key="1">
    <source>
        <dbReference type="EMBL" id="JAE35542.1"/>
    </source>
</evidence>
<protein>
    <submittedName>
        <fullName evidence="1">Uncharacterized protein</fullName>
    </submittedName>
</protein>
<reference evidence="1" key="2">
    <citation type="journal article" date="2015" name="Data Brief">
        <title>Shoot transcriptome of the giant reed, Arundo donax.</title>
        <authorList>
            <person name="Barrero R.A."/>
            <person name="Guerrero F.D."/>
            <person name="Moolhuijzen P."/>
            <person name="Goolsby J.A."/>
            <person name="Tidwell J."/>
            <person name="Bellgard S.E."/>
            <person name="Bellgard M.I."/>
        </authorList>
    </citation>
    <scope>NUCLEOTIDE SEQUENCE</scope>
    <source>
        <tissue evidence="1">Shoot tissue taken approximately 20 cm above the soil surface</tissue>
    </source>
</reference>
<proteinExistence type="predicted"/>